<dbReference type="Gene3D" id="6.10.250.600">
    <property type="match status" value="1"/>
</dbReference>
<comment type="cofactor">
    <cofactor evidence="1 5">
        <name>FAD</name>
        <dbReference type="ChEBI" id="CHEBI:57692"/>
    </cofactor>
</comment>
<dbReference type="InterPro" id="IPR009075">
    <property type="entry name" value="AcylCo_DH/oxidase_C"/>
</dbReference>
<dbReference type="Pfam" id="PF00441">
    <property type="entry name" value="Acyl-CoA_dh_1"/>
    <property type="match status" value="1"/>
</dbReference>
<dbReference type="Gene3D" id="1.20.140.10">
    <property type="entry name" value="Butyryl-CoA Dehydrogenase, subunit A, domain 3"/>
    <property type="match status" value="1"/>
</dbReference>
<dbReference type="RefSeq" id="WP_200808415.1">
    <property type="nucleotide sequence ID" value="NZ_FWZX01000003.1"/>
</dbReference>
<evidence type="ECO:0000259" key="8">
    <source>
        <dbReference type="Pfam" id="PF18158"/>
    </source>
</evidence>
<dbReference type="InterPro" id="IPR006091">
    <property type="entry name" value="Acyl-CoA_Oxase/DH_mid-dom"/>
</dbReference>
<organism evidence="9 10">
    <name type="scientific">Tistlia consotensis USBA 355</name>
    <dbReference type="NCBI Taxonomy" id="560819"/>
    <lineage>
        <taxon>Bacteria</taxon>
        <taxon>Pseudomonadati</taxon>
        <taxon>Pseudomonadota</taxon>
        <taxon>Alphaproteobacteria</taxon>
        <taxon>Rhodospirillales</taxon>
        <taxon>Rhodovibrionaceae</taxon>
        <taxon>Tistlia</taxon>
    </lineage>
</organism>
<dbReference type="InterPro" id="IPR036250">
    <property type="entry name" value="AcylCo_DH-like_C"/>
</dbReference>
<keyword evidence="4 5" id="KW-0274">FAD</keyword>
<gene>
    <name evidence="9" type="ORF">SAMN05428998_10388</name>
</gene>
<protein>
    <submittedName>
        <fullName evidence="9">Putative acyl-CoA dehydrogenase</fullName>
    </submittedName>
</protein>
<dbReference type="SUPFAM" id="SSF56645">
    <property type="entry name" value="Acyl-CoA dehydrogenase NM domain-like"/>
    <property type="match status" value="1"/>
</dbReference>
<feature type="domain" description="Adaptive response protein AidB N-terminal" evidence="8">
    <location>
        <begin position="23"/>
        <end position="175"/>
    </location>
</feature>
<dbReference type="InterPro" id="IPR006089">
    <property type="entry name" value="Acyl-CoA_DH_CS"/>
</dbReference>
<name>A0A1Y6BBT2_9PROT</name>
<dbReference type="Pfam" id="PF02770">
    <property type="entry name" value="Acyl-CoA_dh_M"/>
    <property type="match status" value="1"/>
</dbReference>
<evidence type="ECO:0000259" key="6">
    <source>
        <dbReference type="Pfam" id="PF00441"/>
    </source>
</evidence>
<dbReference type="SUPFAM" id="SSF47203">
    <property type="entry name" value="Acyl-CoA dehydrogenase C-terminal domain-like"/>
    <property type="match status" value="1"/>
</dbReference>
<evidence type="ECO:0000259" key="7">
    <source>
        <dbReference type="Pfam" id="PF02770"/>
    </source>
</evidence>
<keyword evidence="3 5" id="KW-0285">Flavoprotein</keyword>
<evidence type="ECO:0000256" key="5">
    <source>
        <dbReference type="RuleBase" id="RU362125"/>
    </source>
</evidence>
<proteinExistence type="inferred from homology"/>
<dbReference type="AlphaFoldDB" id="A0A1Y6BBT2"/>
<feature type="domain" description="Acyl-CoA dehydrogenase/oxidase C-terminal" evidence="6">
    <location>
        <begin position="297"/>
        <end position="451"/>
    </location>
</feature>
<reference evidence="9 10" key="1">
    <citation type="submission" date="2017-04" db="EMBL/GenBank/DDBJ databases">
        <authorList>
            <person name="Afonso C.L."/>
            <person name="Miller P.J."/>
            <person name="Scott M.A."/>
            <person name="Spackman E."/>
            <person name="Goraichik I."/>
            <person name="Dimitrov K.M."/>
            <person name="Suarez D.L."/>
            <person name="Swayne D.E."/>
        </authorList>
    </citation>
    <scope>NUCLEOTIDE SEQUENCE [LARGE SCALE GENOMIC DNA]</scope>
    <source>
        <strain evidence="9 10">USBA 355</strain>
    </source>
</reference>
<comment type="similarity">
    <text evidence="2 5">Belongs to the acyl-CoA dehydrogenase family.</text>
</comment>
<keyword evidence="5" id="KW-0560">Oxidoreductase</keyword>
<dbReference type="PANTHER" id="PTHR42707:SF3">
    <property type="entry name" value="ACYL-COA DEHYDROGENASE AIDB-RELATED"/>
    <property type="match status" value="1"/>
</dbReference>
<evidence type="ECO:0000256" key="3">
    <source>
        <dbReference type="ARBA" id="ARBA00022630"/>
    </source>
</evidence>
<accession>A0A1Y6BBT2</accession>
<evidence type="ECO:0000256" key="4">
    <source>
        <dbReference type="ARBA" id="ARBA00022827"/>
    </source>
</evidence>
<dbReference type="STRING" id="560819.SAMN05428998_10388"/>
<dbReference type="Proteomes" id="UP000192917">
    <property type="component" value="Unassembled WGS sequence"/>
</dbReference>
<dbReference type="InterPro" id="IPR052904">
    <property type="entry name" value="Acyl-CoA_dehydrogenase-like"/>
</dbReference>
<sequence>MSEITTPVMPKPAPVAAPFAAANQARPATGWNAFTGDRLLAALAGRYAPWVAGRATALGALAGDAEVQELARLANRHTPELRTHDRFGNRIEWVEFHPAWHQLMGLAVGHEVASLAWTTRERGGHFGRAVLSYLWNQVEQGVACPIGMTYAAWPGLRQPEFAAWRAKIISGAYDPRPLPLAEKRGVTIGYAMTEKQGGSDLRETVTEARFLEDTAEGRVYLLSGHKWFFSVPVSDGFFTLARTASGVSCFFVPGFLPDGSRNRLRLQRLKDKCGNRSNASSEVEYHDTLAWLVGEEGRGIREILSHSHLTRLDFAVGSAGLMRQALTLALNHTDSRKGFGLALSDQPMMTNILADLAVDCEAATLLAFRVARATDGIETDEQERLFARLTTPLAKFWNCRRAAPFVVEALECHGGNGFIEENPMARLYREAPLNAIWEGTSNMMAMDVLRTLRKEPASAEAVMTELEAARGADADYDRWLDGLAGELARPRNDDGHGRRLTALLATALQAAALHADGHPDSFQAFCRSRLAGDRLGWGQVYGTLEDSPEMRAIVERARVA</sequence>
<evidence type="ECO:0000256" key="1">
    <source>
        <dbReference type="ARBA" id="ARBA00001974"/>
    </source>
</evidence>
<dbReference type="Gene3D" id="2.40.110.20">
    <property type="match status" value="1"/>
</dbReference>
<dbReference type="PANTHER" id="PTHR42707">
    <property type="entry name" value="ACYL-COA DEHYDROGENASE"/>
    <property type="match status" value="1"/>
</dbReference>
<dbReference type="Pfam" id="PF18158">
    <property type="entry name" value="AidB_N"/>
    <property type="match status" value="1"/>
</dbReference>
<feature type="domain" description="Acyl-CoA oxidase/dehydrogenase middle" evidence="7">
    <location>
        <begin position="190"/>
        <end position="287"/>
    </location>
</feature>
<dbReference type="InterPro" id="IPR009100">
    <property type="entry name" value="AcylCoA_DH/oxidase_NM_dom_sf"/>
</dbReference>
<evidence type="ECO:0000313" key="10">
    <source>
        <dbReference type="Proteomes" id="UP000192917"/>
    </source>
</evidence>
<keyword evidence="10" id="KW-1185">Reference proteome</keyword>
<dbReference type="GO" id="GO:0003995">
    <property type="term" value="F:acyl-CoA dehydrogenase activity"/>
    <property type="evidence" value="ECO:0007669"/>
    <property type="project" value="InterPro"/>
</dbReference>
<evidence type="ECO:0000313" key="9">
    <source>
        <dbReference type="EMBL" id="SMF02842.1"/>
    </source>
</evidence>
<dbReference type="EMBL" id="FWZX01000003">
    <property type="protein sequence ID" value="SMF02842.1"/>
    <property type="molecule type" value="Genomic_DNA"/>
</dbReference>
<dbReference type="PROSITE" id="PS00073">
    <property type="entry name" value="ACYL_COA_DH_2"/>
    <property type="match status" value="1"/>
</dbReference>
<dbReference type="InterPro" id="IPR041504">
    <property type="entry name" value="AidB_N"/>
</dbReference>
<evidence type="ECO:0000256" key="2">
    <source>
        <dbReference type="ARBA" id="ARBA00009347"/>
    </source>
</evidence>